<keyword evidence="3" id="KW-1185">Reference proteome</keyword>
<sequence>MKNKISTWDYLWYALYAFGGLGLEIVLMSLIEPMMFGGISTSNYTPAQTIIHWLLTMLCWGVTATLIIRSSKKSLDFDVLSDSKPTRNGQVISAVLVITCIVLNAFDWGILKIIGEFQKKGLLLFIFQYMYYFFEVVLVYLIVAFGQKFAESLLQKKTQIPWGGLVLCCTWGAVHILSKGSIYTGIGVMTFALLYGVIYLLLKRNSKWSYLAMVIAFTI</sequence>
<dbReference type="KEGG" id="cle:Clole_3070"/>
<dbReference type="eggNOG" id="ENOG5032XMX">
    <property type="taxonomic scope" value="Bacteria"/>
</dbReference>
<evidence type="ECO:0000256" key="1">
    <source>
        <dbReference type="SAM" id="Phobius"/>
    </source>
</evidence>
<dbReference type="Proteomes" id="UP000008467">
    <property type="component" value="Chromosome"/>
</dbReference>
<gene>
    <name evidence="2" type="ordered locus">Clole_3070</name>
</gene>
<feature type="transmembrane region" description="Helical" evidence="1">
    <location>
        <begin position="182"/>
        <end position="202"/>
    </location>
</feature>
<feature type="transmembrane region" description="Helical" evidence="1">
    <location>
        <begin position="158"/>
        <end position="176"/>
    </location>
</feature>
<feature type="transmembrane region" description="Helical" evidence="1">
    <location>
        <begin position="122"/>
        <end position="146"/>
    </location>
</feature>
<feature type="transmembrane region" description="Helical" evidence="1">
    <location>
        <begin position="50"/>
        <end position="68"/>
    </location>
</feature>
<evidence type="ECO:0008006" key="4">
    <source>
        <dbReference type="Google" id="ProtNLM"/>
    </source>
</evidence>
<dbReference type="EMBL" id="CP002582">
    <property type="protein sequence ID" value="ADZ84766.1"/>
    <property type="molecule type" value="Genomic_DNA"/>
</dbReference>
<evidence type="ECO:0000313" key="2">
    <source>
        <dbReference type="EMBL" id="ADZ84766.1"/>
    </source>
</evidence>
<reference evidence="2 3" key="1">
    <citation type="journal article" date="2011" name="J. Bacteriol.">
        <title>Complete genome sequence of the cellulose-degrading bacterium Cellulosilyticum lentocellum.</title>
        <authorList>
            <consortium name="US DOE Joint Genome Institute"/>
            <person name="Miller D.A."/>
            <person name="Suen G."/>
            <person name="Bruce D."/>
            <person name="Copeland A."/>
            <person name="Cheng J.F."/>
            <person name="Detter C."/>
            <person name="Goodwin L.A."/>
            <person name="Han C.S."/>
            <person name="Hauser L.J."/>
            <person name="Land M.L."/>
            <person name="Lapidus A."/>
            <person name="Lucas S."/>
            <person name="Meincke L."/>
            <person name="Pitluck S."/>
            <person name="Tapia R."/>
            <person name="Teshima H."/>
            <person name="Woyke T."/>
            <person name="Fox B.G."/>
            <person name="Angert E.R."/>
            <person name="Currie C.R."/>
        </authorList>
    </citation>
    <scope>NUCLEOTIDE SEQUENCE [LARGE SCALE GENOMIC DNA]</scope>
    <source>
        <strain evidence="3">ATCC 49066 / DSM 5427 / NCIMB 11756 / RHM5</strain>
    </source>
</reference>
<dbReference type="HOGENOM" id="CLU_110613_0_0_9"/>
<feature type="transmembrane region" description="Helical" evidence="1">
    <location>
        <begin position="89"/>
        <end position="110"/>
    </location>
</feature>
<evidence type="ECO:0000313" key="3">
    <source>
        <dbReference type="Proteomes" id="UP000008467"/>
    </source>
</evidence>
<dbReference type="AlphaFoldDB" id="F2JNJ0"/>
<keyword evidence="1" id="KW-1133">Transmembrane helix</keyword>
<keyword evidence="1" id="KW-0472">Membrane</keyword>
<organism evidence="2 3">
    <name type="scientific">Cellulosilyticum lentocellum (strain ATCC 49066 / DSM 5427 / NCIMB 11756 / RHM5)</name>
    <name type="common">Clostridium lentocellum</name>
    <dbReference type="NCBI Taxonomy" id="642492"/>
    <lineage>
        <taxon>Bacteria</taxon>
        <taxon>Bacillati</taxon>
        <taxon>Bacillota</taxon>
        <taxon>Clostridia</taxon>
        <taxon>Lachnospirales</taxon>
        <taxon>Cellulosilyticaceae</taxon>
        <taxon>Cellulosilyticum</taxon>
    </lineage>
</organism>
<feature type="transmembrane region" description="Helical" evidence="1">
    <location>
        <begin position="12"/>
        <end position="30"/>
    </location>
</feature>
<protein>
    <recommendedName>
        <fullName evidence="4">CPBP family intramembrane metalloprotease</fullName>
    </recommendedName>
</protein>
<keyword evidence="1" id="KW-0812">Transmembrane</keyword>
<proteinExistence type="predicted"/>
<dbReference type="RefSeq" id="WP_013658045.1">
    <property type="nucleotide sequence ID" value="NC_015275.1"/>
</dbReference>
<accession>F2JNJ0</accession>
<name>F2JNJ0_CELLD</name>